<comment type="caution">
    <text evidence="5">The sequence shown here is derived from an EMBL/GenBank/DDBJ whole genome shotgun (WGS) entry which is preliminary data.</text>
</comment>
<evidence type="ECO:0000313" key="5">
    <source>
        <dbReference type="EMBL" id="EAS51502.1"/>
    </source>
</evidence>
<keyword evidence="1" id="KW-0805">Transcription regulation</keyword>
<evidence type="ECO:0000256" key="3">
    <source>
        <dbReference type="ARBA" id="ARBA00023163"/>
    </source>
</evidence>
<evidence type="ECO:0000313" key="6">
    <source>
        <dbReference type="Proteomes" id="UP000000321"/>
    </source>
</evidence>
<dbReference type="PANTHER" id="PTHR36511">
    <property type="entry name" value="MERR FAMILY BACTERIAL REGULATORY PROTEIN"/>
    <property type="match status" value="1"/>
</dbReference>
<evidence type="ECO:0000256" key="1">
    <source>
        <dbReference type="ARBA" id="ARBA00023015"/>
    </source>
</evidence>
<evidence type="ECO:0000256" key="2">
    <source>
        <dbReference type="ARBA" id="ARBA00023125"/>
    </source>
</evidence>
<keyword evidence="2" id="KW-0238">DNA-binding</keyword>
<feature type="domain" description="HTH cro/C1-type" evidence="4">
    <location>
        <begin position="56"/>
        <end position="92"/>
    </location>
</feature>
<dbReference type="PANTHER" id="PTHR36511:SF4">
    <property type="entry name" value="ANTITOXIN MQSA"/>
    <property type="match status" value="1"/>
</dbReference>
<keyword evidence="3" id="KW-0804">Transcription</keyword>
<accession>Q1YM79</accession>
<reference evidence="5 6" key="1">
    <citation type="journal article" date="2008" name="Appl. Environ. Microbiol.">
        <title>Genomic insights into Mn(II) oxidation by the marine alphaproteobacterium Aurantimonas sp. strain SI85-9A1.</title>
        <authorList>
            <person name="Dick G.J."/>
            <person name="Podell S."/>
            <person name="Johnson H.A."/>
            <person name="Rivera-Espinoza Y."/>
            <person name="Bernier-Latmani R."/>
            <person name="McCarthy J.K."/>
            <person name="Torpey J.W."/>
            <person name="Clement B.G."/>
            <person name="Gaasterland T."/>
            <person name="Tebo B.M."/>
        </authorList>
    </citation>
    <scope>NUCLEOTIDE SEQUENCE [LARGE SCALE GENOMIC DNA]</scope>
    <source>
        <strain evidence="5 6">SI85-9A1</strain>
    </source>
</reference>
<sequence length="123" mass="14006">MQSSDCSDCERVMKARKTQEEADAHMLESLEQALKWFQGDDSQVTVHRYKIEVPDVARLRRKLKLTQADFALKIGVPIATLRNWEQGRRYPTGPARVLLNVLARRPELVMEAIDAAQTVEAAE</sequence>
<dbReference type="BioCyc" id="AURANTIMONAS:SI859A1_02318-MONOMER"/>
<dbReference type="AlphaFoldDB" id="Q1YM79"/>
<dbReference type="CDD" id="cd00093">
    <property type="entry name" value="HTH_XRE"/>
    <property type="match status" value="1"/>
</dbReference>
<dbReference type="PROSITE" id="PS50943">
    <property type="entry name" value="HTH_CROC1"/>
    <property type="match status" value="1"/>
</dbReference>
<dbReference type="GO" id="GO:0003677">
    <property type="term" value="F:DNA binding"/>
    <property type="evidence" value="ECO:0007669"/>
    <property type="project" value="UniProtKB-KW"/>
</dbReference>
<protein>
    <recommendedName>
        <fullName evidence="4">HTH cro/C1-type domain-containing protein</fullName>
    </recommendedName>
</protein>
<dbReference type="InterPro" id="IPR052359">
    <property type="entry name" value="HTH-type_reg/antitoxin"/>
</dbReference>
<name>Q1YM79_AURMS</name>
<dbReference type="SMART" id="SM00530">
    <property type="entry name" value="HTH_XRE"/>
    <property type="match status" value="1"/>
</dbReference>
<keyword evidence="6" id="KW-1185">Reference proteome</keyword>
<dbReference type="Gene3D" id="1.10.260.40">
    <property type="entry name" value="lambda repressor-like DNA-binding domains"/>
    <property type="match status" value="1"/>
</dbReference>
<dbReference type="Pfam" id="PF01381">
    <property type="entry name" value="HTH_3"/>
    <property type="match status" value="1"/>
</dbReference>
<organism evidence="5 6">
    <name type="scientific">Aurantimonas manganoxydans (strain ATCC BAA-1229 / DSM 21871 / SI85-9A1)</name>
    <dbReference type="NCBI Taxonomy" id="287752"/>
    <lineage>
        <taxon>Bacteria</taxon>
        <taxon>Pseudomonadati</taxon>
        <taxon>Pseudomonadota</taxon>
        <taxon>Alphaproteobacteria</taxon>
        <taxon>Hyphomicrobiales</taxon>
        <taxon>Aurantimonadaceae</taxon>
        <taxon>Aurantimonas</taxon>
    </lineage>
</organism>
<dbReference type="HOGENOM" id="CLU_144725_3_0_5"/>
<evidence type="ECO:0000259" key="4">
    <source>
        <dbReference type="PROSITE" id="PS50943"/>
    </source>
</evidence>
<dbReference type="SUPFAM" id="SSF47413">
    <property type="entry name" value="lambda repressor-like DNA-binding domains"/>
    <property type="match status" value="1"/>
</dbReference>
<dbReference type="InterPro" id="IPR001387">
    <property type="entry name" value="Cro/C1-type_HTH"/>
</dbReference>
<dbReference type="InterPro" id="IPR010982">
    <property type="entry name" value="Lambda_DNA-bd_dom_sf"/>
</dbReference>
<dbReference type="EMBL" id="AAPJ01000001">
    <property type="protein sequence ID" value="EAS51502.1"/>
    <property type="molecule type" value="Genomic_DNA"/>
</dbReference>
<gene>
    <name evidence="5" type="ORF">SI859A1_02318</name>
</gene>
<proteinExistence type="predicted"/>
<dbReference type="Proteomes" id="UP000000321">
    <property type="component" value="Unassembled WGS sequence"/>
</dbReference>